<accession>A0AAD8XS49</accession>
<dbReference type="AlphaFoldDB" id="A0AAD8XS49"/>
<comment type="caution">
    <text evidence="1">The sequence shown here is derived from an EMBL/GenBank/DDBJ whole genome shotgun (WGS) entry which is preliminary data.</text>
</comment>
<gene>
    <name evidence="1" type="ORF">QTG54_016781</name>
</gene>
<evidence type="ECO:0000313" key="1">
    <source>
        <dbReference type="EMBL" id="KAK1732498.1"/>
    </source>
</evidence>
<keyword evidence="2" id="KW-1185">Reference proteome</keyword>
<proteinExistence type="predicted"/>
<dbReference type="EMBL" id="JATAAI010000065">
    <property type="protein sequence ID" value="KAK1732498.1"/>
    <property type="molecule type" value="Genomic_DNA"/>
</dbReference>
<sequence length="273" mass="31528">MDVDNDDAREEVERDPIPQVAAAAPPAAAAVPLINLNLEAIRQRFSDPREILLSSRGDSTFSNHQRENTKLIFYLYENNHQFLYDQFYRELQQVDGIINYDHITHPRRCYNGNWTEEERIAKHREHYLRTHICTVLGEAGTRATRQTIDLDAFTDDPEHFVVSSQQGYRNRGTNEADCLWYIPRAGYSVELKEYMDGVKRIANEARAAGEGNIHDGTRALPWPLYLDMNDWFMEEGTVPTCTGHRGVTSNPQRQTKRYYQLEVAVYTAVSLEE</sequence>
<protein>
    <submittedName>
        <fullName evidence="1">Uncharacterized protein</fullName>
    </submittedName>
</protein>
<reference evidence="1" key="1">
    <citation type="submission" date="2023-06" db="EMBL/GenBank/DDBJ databases">
        <title>Survivors Of The Sea: Transcriptome response of Skeletonema marinoi to long-term dormancy.</title>
        <authorList>
            <person name="Pinder M.I.M."/>
            <person name="Kourtchenko O."/>
            <person name="Robertson E.K."/>
            <person name="Larsson T."/>
            <person name="Maumus F."/>
            <person name="Osuna-Cruz C.M."/>
            <person name="Vancaester E."/>
            <person name="Stenow R."/>
            <person name="Vandepoele K."/>
            <person name="Ploug H."/>
            <person name="Bruchert V."/>
            <person name="Godhe A."/>
            <person name="Topel M."/>
        </authorList>
    </citation>
    <scope>NUCLEOTIDE SEQUENCE</scope>
    <source>
        <strain evidence="1">R05AC</strain>
    </source>
</reference>
<name>A0AAD8XS49_9STRA</name>
<dbReference type="Proteomes" id="UP001224775">
    <property type="component" value="Unassembled WGS sequence"/>
</dbReference>
<evidence type="ECO:0000313" key="2">
    <source>
        <dbReference type="Proteomes" id="UP001224775"/>
    </source>
</evidence>
<organism evidence="1 2">
    <name type="scientific">Skeletonema marinoi</name>
    <dbReference type="NCBI Taxonomy" id="267567"/>
    <lineage>
        <taxon>Eukaryota</taxon>
        <taxon>Sar</taxon>
        <taxon>Stramenopiles</taxon>
        <taxon>Ochrophyta</taxon>
        <taxon>Bacillariophyta</taxon>
        <taxon>Coscinodiscophyceae</taxon>
        <taxon>Thalassiosirophycidae</taxon>
        <taxon>Thalassiosirales</taxon>
        <taxon>Skeletonemataceae</taxon>
        <taxon>Skeletonema</taxon>
        <taxon>Skeletonema marinoi-dohrnii complex</taxon>
    </lineage>
</organism>